<feature type="compositionally biased region" description="Basic and acidic residues" evidence="7">
    <location>
        <begin position="72"/>
        <end position="87"/>
    </location>
</feature>
<dbReference type="GO" id="GO:0016020">
    <property type="term" value="C:membrane"/>
    <property type="evidence" value="ECO:0007669"/>
    <property type="project" value="UniProtKB-SubCell"/>
</dbReference>
<evidence type="ECO:0000256" key="7">
    <source>
        <dbReference type="SAM" id="MobiDB-lite"/>
    </source>
</evidence>
<evidence type="ECO:0000256" key="3">
    <source>
        <dbReference type="ARBA" id="ARBA00022679"/>
    </source>
</evidence>
<evidence type="ECO:0000256" key="2">
    <source>
        <dbReference type="ARBA" id="ARBA00022676"/>
    </source>
</evidence>
<name>A0AAD2C9Y3_9STRA</name>
<reference evidence="10" key="1">
    <citation type="submission" date="2023-08" db="EMBL/GenBank/DDBJ databases">
        <authorList>
            <person name="Audoor S."/>
            <person name="Bilcke G."/>
        </authorList>
    </citation>
    <scope>NUCLEOTIDE SEQUENCE</scope>
</reference>
<feature type="domain" description="Hydroxyproline O-arabinosyltransferase-like" evidence="9">
    <location>
        <begin position="632"/>
        <end position="763"/>
    </location>
</feature>
<evidence type="ECO:0000259" key="9">
    <source>
        <dbReference type="Pfam" id="PF23452"/>
    </source>
</evidence>
<comment type="caution">
    <text evidence="10">The sequence shown here is derived from an EMBL/GenBank/DDBJ whole genome shotgun (WGS) entry which is preliminary data.</text>
</comment>
<sequence length="1027" mass="117752">MQVNDKNLLKILLAGALLTAISIIFVPLDMENDTLANHGMQQQLISQAEAALDQHDAIPAANAELKPQSLDAKNDEKKDEKPKRDATYHQPPVKYHTVFSTGCSTFQDWQSYVFFFHAVKSGQEGHITRIASGCEGETKDELDRIFKDEIASMDPERLHLHQTPEFGKEGGLKKAFKYFNKPFGMRHWFENVLGYPENHAEHDDSIVILLDPDQILLRPFTNDFTHSSETWRLKDESKHKLKVEHGSPFSQQYGYGLQWLTKVNQTYVFDGPTPVATMTRTEAADYYNAMGPPYVATAKDMYAIVKQWSDVVPRVRDEYPFLLAEMFAFNIAAAHLGLRHTLAFSFMVSDVGTGGEGWPLVEKVPPKDVCHNYPKSEYPHVIHYCQRYVLGKWFIGKYRLRKDFISCDAPLLTVPPDDIALRYKKGVFPGNGKTKDYQPRHIQGNAFMVCAMISALNEAAVYYKNHHCDKATANYNYTYTFFNDMTLPEDTHISNCGVVCKKEFLPSSPVMMARVTWPSIQLKERFQSNFPSRIEGQVIGIRFQREMRRDDRMLLQILLVWVVITVISVVYVPWALEQEMIPDPGLGQKAKANIDDKTINTFESKPGGIISNVKVDQASKGQSTYHQPAVKYHTVFSTGCSLYQDWQSYVFFFHALHSGQEGHITRIASGCEGKTKDELERVFNEEIAPMNRERLHLHQTPEYGHIHKRKLAFKYFNKPYGLLHWFENVLGYPDNHAEHDDSIIILMDPDQILLRPFTNDFTNSAETWWLPEEGRHKLKVDHGSPFVQNYDYTAEWRWAANQTYVFQGPTPILELDAQEILDYYKGMGVPYVATVKDMYAIVKVWTDVVPRVRNEFPYLLAEMFAFNEAVAHLGLRPTIATSFMVSDVGKAGEGWPLVDNVDPKDVCHNFPKSQYPHVIHYCQEYALGKWFFSKYFLPKDIISCNTPFMKVPPGDIALRYKRGINPNGFFIKGLKPKQVIENAFTICAMVSALNAAALYYKDNHCDKATANYSYSFTYFDDMFMEED</sequence>
<feature type="region of interest" description="Disordered" evidence="7">
    <location>
        <begin position="61"/>
        <end position="89"/>
    </location>
</feature>
<dbReference type="EMBL" id="CAKOGP040000001">
    <property type="protein sequence ID" value="CAJ1891287.1"/>
    <property type="molecule type" value="Genomic_DNA"/>
</dbReference>
<keyword evidence="2" id="KW-0328">Glycosyltransferase</keyword>
<evidence type="ECO:0000313" key="10">
    <source>
        <dbReference type="EMBL" id="CAJ1891287.1"/>
    </source>
</evidence>
<accession>A0AAD2C9Y3</accession>
<keyword evidence="6 8" id="KW-0472">Membrane</keyword>
<feature type="transmembrane region" description="Helical" evidence="8">
    <location>
        <begin position="553"/>
        <end position="574"/>
    </location>
</feature>
<keyword evidence="3" id="KW-0808">Transferase</keyword>
<evidence type="ECO:0000256" key="4">
    <source>
        <dbReference type="ARBA" id="ARBA00022692"/>
    </source>
</evidence>
<evidence type="ECO:0000256" key="5">
    <source>
        <dbReference type="ARBA" id="ARBA00022989"/>
    </source>
</evidence>
<keyword evidence="4 8" id="KW-0812">Transmembrane</keyword>
<dbReference type="GO" id="GO:0016757">
    <property type="term" value="F:glycosyltransferase activity"/>
    <property type="evidence" value="ECO:0007669"/>
    <property type="project" value="UniProtKB-KW"/>
</dbReference>
<keyword evidence="5 8" id="KW-1133">Transmembrane helix</keyword>
<dbReference type="InterPro" id="IPR056508">
    <property type="entry name" value="HPAT-like"/>
</dbReference>
<evidence type="ECO:0000313" key="11">
    <source>
        <dbReference type="Proteomes" id="UP001295423"/>
    </source>
</evidence>
<dbReference type="PANTHER" id="PTHR31485">
    <property type="entry name" value="PEPTIDYL SERINE ALPHA-GALACTOSYLTRANSFERASE"/>
    <property type="match status" value="1"/>
</dbReference>
<evidence type="ECO:0000256" key="8">
    <source>
        <dbReference type="SAM" id="Phobius"/>
    </source>
</evidence>
<keyword evidence="11" id="KW-1185">Reference proteome</keyword>
<dbReference type="AlphaFoldDB" id="A0AAD2C9Y3"/>
<evidence type="ECO:0000256" key="6">
    <source>
        <dbReference type="ARBA" id="ARBA00023136"/>
    </source>
</evidence>
<dbReference type="InterPro" id="IPR044845">
    <property type="entry name" value="HPAT/SRGT1-like"/>
</dbReference>
<organism evidence="10 11">
    <name type="scientific">Cylindrotheca closterium</name>
    <dbReference type="NCBI Taxonomy" id="2856"/>
    <lineage>
        <taxon>Eukaryota</taxon>
        <taxon>Sar</taxon>
        <taxon>Stramenopiles</taxon>
        <taxon>Ochrophyta</taxon>
        <taxon>Bacillariophyta</taxon>
        <taxon>Bacillariophyceae</taxon>
        <taxon>Bacillariophycidae</taxon>
        <taxon>Bacillariales</taxon>
        <taxon>Bacillariaceae</taxon>
        <taxon>Cylindrotheca</taxon>
    </lineage>
</organism>
<dbReference type="Proteomes" id="UP001295423">
    <property type="component" value="Unassembled WGS sequence"/>
</dbReference>
<feature type="transmembrane region" description="Helical" evidence="8">
    <location>
        <begin position="7"/>
        <end position="28"/>
    </location>
</feature>
<protein>
    <recommendedName>
        <fullName evidence="9">Hydroxyproline O-arabinosyltransferase-like domain-containing protein</fullName>
    </recommendedName>
</protein>
<evidence type="ECO:0000256" key="1">
    <source>
        <dbReference type="ARBA" id="ARBA00004167"/>
    </source>
</evidence>
<feature type="domain" description="Hydroxyproline O-arabinosyltransferase-like" evidence="9">
    <location>
        <begin position="95"/>
        <end position="226"/>
    </location>
</feature>
<comment type="subcellular location">
    <subcellularLocation>
        <location evidence="1">Membrane</location>
        <topology evidence="1">Single-pass membrane protein</topology>
    </subcellularLocation>
</comment>
<proteinExistence type="predicted"/>
<dbReference type="PANTHER" id="PTHR31485:SF7">
    <property type="entry name" value="PEPTIDYL SERINE ALPHA-GALACTOSYLTRANSFERASE"/>
    <property type="match status" value="1"/>
</dbReference>
<gene>
    <name evidence="10" type="ORF">CYCCA115_LOCUS66</name>
</gene>
<dbReference type="Pfam" id="PF23452">
    <property type="entry name" value="HPAT"/>
    <property type="match status" value="2"/>
</dbReference>